<dbReference type="GO" id="GO:0004674">
    <property type="term" value="F:protein serine/threonine kinase activity"/>
    <property type="evidence" value="ECO:0007669"/>
    <property type="project" value="UniProtKB-KW"/>
</dbReference>
<dbReference type="AlphaFoldDB" id="A0A2I1HIH8"/>
<dbReference type="InterPro" id="IPR011009">
    <property type="entry name" value="Kinase-like_dom_sf"/>
</dbReference>
<keyword evidence="5 6" id="KW-0067">ATP-binding</keyword>
<dbReference type="PROSITE" id="PS00107">
    <property type="entry name" value="PROTEIN_KINASE_ATP"/>
    <property type="match status" value="1"/>
</dbReference>
<dbReference type="CDD" id="cd00180">
    <property type="entry name" value="PKc"/>
    <property type="match status" value="1"/>
</dbReference>
<dbReference type="Pfam" id="PF00069">
    <property type="entry name" value="Pkinase"/>
    <property type="match status" value="1"/>
</dbReference>
<dbReference type="InterPro" id="IPR017441">
    <property type="entry name" value="Protein_kinase_ATP_BS"/>
</dbReference>
<feature type="binding site" evidence="6">
    <location>
        <position position="29"/>
    </location>
    <ligand>
        <name>ATP</name>
        <dbReference type="ChEBI" id="CHEBI:30616"/>
    </ligand>
</feature>
<name>A0A2I1HIH8_9GLOM</name>
<dbReference type="InterPro" id="IPR000719">
    <property type="entry name" value="Prot_kinase_dom"/>
</dbReference>
<evidence type="ECO:0000313" key="8">
    <source>
        <dbReference type="EMBL" id="PKY58677.1"/>
    </source>
</evidence>
<evidence type="ECO:0000259" key="7">
    <source>
        <dbReference type="PROSITE" id="PS50011"/>
    </source>
</evidence>
<evidence type="ECO:0000256" key="1">
    <source>
        <dbReference type="ARBA" id="ARBA00022527"/>
    </source>
</evidence>
<dbReference type="EMBL" id="LLXI01003125">
    <property type="protein sequence ID" value="PKY58677.1"/>
    <property type="molecule type" value="Genomic_DNA"/>
</dbReference>
<dbReference type="GO" id="GO:0005524">
    <property type="term" value="F:ATP binding"/>
    <property type="evidence" value="ECO:0007669"/>
    <property type="project" value="UniProtKB-UniRule"/>
</dbReference>
<keyword evidence="1" id="KW-0723">Serine/threonine-protein kinase</keyword>
<evidence type="ECO:0000313" key="9">
    <source>
        <dbReference type="Proteomes" id="UP000234323"/>
    </source>
</evidence>
<reference evidence="8 9" key="1">
    <citation type="submission" date="2015-10" db="EMBL/GenBank/DDBJ databases">
        <title>Genome analyses suggest a sexual origin of heterokaryosis in a supposedly ancient asexual fungus.</title>
        <authorList>
            <person name="Ropars J."/>
            <person name="Sedzielewska K."/>
            <person name="Noel J."/>
            <person name="Charron P."/>
            <person name="Farinelli L."/>
            <person name="Marton T."/>
            <person name="Kruger M."/>
            <person name="Pelin A."/>
            <person name="Brachmann A."/>
            <person name="Corradi N."/>
        </authorList>
    </citation>
    <scope>NUCLEOTIDE SEQUENCE [LARGE SCALE GENOMIC DNA]</scope>
    <source>
        <strain evidence="8 9">A4</strain>
    </source>
</reference>
<evidence type="ECO:0000256" key="4">
    <source>
        <dbReference type="ARBA" id="ARBA00022777"/>
    </source>
</evidence>
<dbReference type="Proteomes" id="UP000234323">
    <property type="component" value="Unassembled WGS sequence"/>
</dbReference>
<gene>
    <name evidence="8" type="ORF">RhiirA4_480792</name>
</gene>
<keyword evidence="2" id="KW-0808">Transferase</keyword>
<dbReference type="SMART" id="SM00220">
    <property type="entry name" value="S_TKc"/>
    <property type="match status" value="1"/>
</dbReference>
<sequence>MIGGWIGNGSYGTVFCVNWKNSNRLFALKSFNNNEETLKEVVKERVDDHENIIRFYGITKMEDTTHQTNKYSLVLEYANNGTLNTYLNKHFNELEWSNKYRYALQLASAVEFLHEKEIIHRDLVI</sequence>
<evidence type="ECO:0000256" key="6">
    <source>
        <dbReference type="PROSITE-ProRule" id="PRU10141"/>
    </source>
</evidence>
<protein>
    <submittedName>
        <fullName evidence="8">Kinase-like protein</fullName>
    </submittedName>
</protein>
<organism evidence="8 9">
    <name type="scientific">Rhizophagus irregularis</name>
    <dbReference type="NCBI Taxonomy" id="588596"/>
    <lineage>
        <taxon>Eukaryota</taxon>
        <taxon>Fungi</taxon>
        <taxon>Fungi incertae sedis</taxon>
        <taxon>Mucoromycota</taxon>
        <taxon>Glomeromycotina</taxon>
        <taxon>Glomeromycetes</taxon>
        <taxon>Glomerales</taxon>
        <taxon>Glomeraceae</taxon>
        <taxon>Rhizophagus</taxon>
    </lineage>
</organism>
<comment type="caution">
    <text evidence="8">The sequence shown here is derived from an EMBL/GenBank/DDBJ whole genome shotgun (WGS) entry which is preliminary data.</text>
</comment>
<keyword evidence="9" id="KW-1185">Reference proteome</keyword>
<accession>A0A2I1HIH8</accession>
<dbReference type="SUPFAM" id="SSF56112">
    <property type="entry name" value="Protein kinase-like (PK-like)"/>
    <property type="match status" value="1"/>
</dbReference>
<feature type="domain" description="Protein kinase" evidence="7">
    <location>
        <begin position="1"/>
        <end position="125"/>
    </location>
</feature>
<dbReference type="InterPro" id="IPR050940">
    <property type="entry name" value="Actin_reg-Ser/Thr_kinase"/>
</dbReference>
<dbReference type="Gene3D" id="1.10.510.10">
    <property type="entry name" value="Transferase(Phosphotransferase) domain 1"/>
    <property type="match status" value="1"/>
</dbReference>
<dbReference type="PROSITE" id="PS50011">
    <property type="entry name" value="PROTEIN_KINASE_DOM"/>
    <property type="match status" value="1"/>
</dbReference>
<keyword evidence="3 6" id="KW-0547">Nucleotide-binding</keyword>
<proteinExistence type="predicted"/>
<keyword evidence="4 8" id="KW-0418">Kinase</keyword>
<evidence type="ECO:0000256" key="5">
    <source>
        <dbReference type="ARBA" id="ARBA00022840"/>
    </source>
</evidence>
<evidence type="ECO:0000256" key="2">
    <source>
        <dbReference type="ARBA" id="ARBA00022679"/>
    </source>
</evidence>
<dbReference type="PANTHER" id="PTHR46485:SF5">
    <property type="entry name" value="CENTER DIVIDER, ISOFORM A"/>
    <property type="match status" value="1"/>
</dbReference>
<dbReference type="PANTHER" id="PTHR46485">
    <property type="entry name" value="LIM DOMAIN KINASE 1"/>
    <property type="match status" value="1"/>
</dbReference>
<evidence type="ECO:0000256" key="3">
    <source>
        <dbReference type="ARBA" id="ARBA00022741"/>
    </source>
</evidence>